<dbReference type="Proteomes" id="UP001596337">
    <property type="component" value="Unassembled WGS sequence"/>
</dbReference>
<dbReference type="PANTHER" id="PTHR42943:SF4">
    <property type="entry name" value="C2H2-TYPE DOMAIN-CONTAINING PROTEIN"/>
    <property type="match status" value="1"/>
</dbReference>
<name>A0ABW2BT67_9PSEU</name>
<dbReference type="PANTHER" id="PTHR42943">
    <property type="entry name" value="GLUTATHIONE S-TRANSFERASE KAPPA"/>
    <property type="match status" value="1"/>
</dbReference>
<dbReference type="InterPro" id="IPR051924">
    <property type="entry name" value="GST_Kappa/NadH"/>
</dbReference>
<evidence type="ECO:0000313" key="1">
    <source>
        <dbReference type="EMBL" id="MFC6866023.1"/>
    </source>
</evidence>
<dbReference type="Gene3D" id="3.40.30.10">
    <property type="entry name" value="Glutaredoxin"/>
    <property type="match status" value="1"/>
</dbReference>
<dbReference type="Pfam" id="PF22234">
    <property type="entry name" value="Rv2466c-like"/>
    <property type="match status" value="1"/>
</dbReference>
<protein>
    <submittedName>
        <fullName evidence="1">DsbA family protein</fullName>
    </submittedName>
</protein>
<accession>A0ABW2BT67</accession>
<dbReference type="InterPro" id="IPR036249">
    <property type="entry name" value="Thioredoxin-like_sf"/>
</dbReference>
<dbReference type="InterPro" id="IPR053977">
    <property type="entry name" value="Rv2466c-like"/>
</dbReference>
<sequence length="237" mass="25813">MRGMHVSDSDIEFFFDPVCPFCWVTSEWVRNVMRVRPLTVTWRPLSLRLLNEPIGYEGKPEGYPDAHQRGLEMLRVVAAVRDARGPEALGDLYRALGGSVWNTPSSNGQTFEGILAETGQRRDLGAILVDAGFPSQFAAAADDDSLDEQLRAETQEAVDRAGGDVGTPILSFDPPDGPAFFGPVIDKAPEGEDAGKLWDAITTLARWPGFAELKRGLRSFPVTPLSAKLAGQETRVG</sequence>
<organism evidence="1 2">
    <name type="scientific">Haloechinothrix salitolerans</name>
    <dbReference type="NCBI Taxonomy" id="926830"/>
    <lineage>
        <taxon>Bacteria</taxon>
        <taxon>Bacillati</taxon>
        <taxon>Actinomycetota</taxon>
        <taxon>Actinomycetes</taxon>
        <taxon>Pseudonocardiales</taxon>
        <taxon>Pseudonocardiaceae</taxon>
        <taxon>Haloechinothrix</taxon>
    </lineage>
</organism>
<dbReference type="SUPFAM" id="SSF52833">
    <property type="entry name" value="Thioredoxin-like"/>
    <property type="match status" value="1"/>
</dbReference>
<evidence type="ECO:0000313" key="2">
    <source>
        <dbReference type="Proteomes" id="UP001596337"/>
    </source>
</evidence>
<gene>
    <name evidence="1" type="ORF">ACFQGD_02570</name>
</gene>
<keyword evidence="2" id="KW-1185">Reference proteome</keyword>
<dbReference type="EMBL" id="JBHSXX010000001">
    <property type="protein sequence ID" value="MFC6866023.1"/>
    <property type="molecule type" value="Genomic_DNA"/>
</dbReference>
<dbReference type="RefSeq" id="WP_345406843.1">
    <property type="nucleotide sequence ID" value="NZ_BAABLA010000123.1"/>
</dbReference>
<dbReference type="CDD" id="cd02972">
    <property type="entry name" value="DsbA_family"/>
    <property type="match status" value="1"/>
</dbReference>
<reference evidence="2" key="1">
    <citation type="journal article" date="2019" name="Int. J. Syst. Evol. Microbiol.">
        <title>The Global Catalogue of Microorganisms (GCM) 10K type strain sequencing project: providing services to taxonomists for standard genome sequencing and annotation.</title>
        <authorList>
            <consortium name="The Broad Institute Genomics Platform"/>
            <consortium name="The Broad Institute Genome Sequencing Center for Infectious Disease"/>
            <person name="Wu L."/>
            <person name="Ma J."/>
        </authorList>
    </citation>
    <scope>NUCLEOTIDE SEQUENCE [LARGE SCALE GENOMIC DNA]</scope>
    <source>
        <strain evidence="2">KCTC 32255</strain>
    </source>
</reference>
<comment type="caution">
    <text evidence="1">The sequence shown here is derived from an EMBL/GenBank/DDBJ whole genome shotgun (WGS) entry which is preliminary data.</text>
</comment>
<proteinExistence type="predicted"/>